<evidence type="ECO:0000313" key="1">
    <source>
        <dbReference type="EMBL" id="KAJ3559008.1"/>
    </source>
</evidence>
<keyword evidence="2" id="KW-1185">Reference proteome</keyword>
<dbReference type="EMBL" id="JANHOG010000051">
    <property type="protein sequence ID" value="KAJ3559008.1"/>
    <property type="molecule type" value="Genomic_DNA"/>
</dbReference>
<comment type="caution">
    <text evidence="1">The sequence shown here is derived from an EMBL/GenBank/DDBJ whole genome shotgun (WGS) entry which is preliminary data.</text>
</comment>
<sequence>MSAICTCSTCRLETCMDNYGDLVPGVRRKPDVVRKHIVRDQLRERTTSYRSENPVGDLVVLTTIVESPTTRDPSCRRSLEPDGGFENALDDSLDATMDESDDTQAPDAVGSFAREDVILDSTEEPMDEDPIFDSTEVPMDESDDAIEERMVEELLGNELENELDGYPVTLMDQGIKNSKSTMGGIQSVLCRRSRLFHDDLKLDFSPTVPPTEPTIQSLSPTHNVNASFLDYYHWLLQQSELLKALPDFGDKDVASRRRVLVEKLTQELERLEHMKGRSWQRASLEQLLTARREAGSIAPLVVKPRERLFLSQYAERPYILAIFLLVVVLHSMAAVARHEATLVLATLRFAIFAALATNHDVSIANRMVNEIPKDIRTILSALNLELEYMLYASCPQCSAIYAPDEGQPTDPYPHRCSHADPGCLPCNALLVRPADGQNPRHTFVPLRPYPFQPFGRWLGDLFTRPGIEQHLQDAWKNPAPAHSRWTDIWDAPVIRQFLGPDNKTMFSVQPSGSVHLVFSLFIDWFNPHGNKKAGKGHSIGAIYLACLNLPPHLRFRPENIYLAGIIPGPNEPSLHEVNHFLRPLVDDLLVLWHQGIYISRTAARKTGRLALGAAGHDRASWPQPLSYEDHLNLATRWKDAPSVSERDRITKDHGIRWSELLRLEYWDPTRFALIDSMHNLLLGALRHHCVEVLGIDVKGETDTRKLLPHTPSEQEMWLDKLAKAIKKGSINAMCKPRRGYIVTMAQYNGVVPSRGFTKEAYAQAFLEWSKNNTHQLRILPVLNEPTKDFHFEDGRKDVSKVCFLSAAVLRDIRKDMQRTVLPSWLEAPPANFGSLQHGKLKADQWRTVCTVSMVITLVRLWGSRGTTTEDNKALLENFISLVIAVDQATRRTMSLPRAQTYDRHIFAYLAGLRRLFSHNLVSNHHLFLHLPELLVRFGPVHSWWSFPFERFNGMLARLKKNYQLDKMPLTFLRSFGIGANLRWLLSIVKEPGTGADLWADMMKACASAFGDLPGGPNMKGFWASRQQDDDDYEARYDSTKASVSLNPTLYQSFLQVVNRASTQFAPCLRTLPDHSWGQHDLPILFNSMQPARQIKYRGHHYGKRGKSQRNSFVLIKTEHAPVAAQIVDIFLHSREANGRRTIEPFFVIEELEPLNSLHQGQDPYRLFPHLDTYLCYNRFKSPRVIALQDIHSHFAAYVYSPIGIDEECMLGWERAAVMVQQQLQLQSSAHNIEVMTVTRISKLEGDHKGDVVASAFSPNGSFFATGSFDGVLCIWRSSDKALLYTVEVPAAILVLCWVAPGDTKILCGLEEGMIGCVTISEPEVMLRVFTAHSHPVEKIVVSEDLIASGAHKEVKLWKCGTKGKYFLVDILDPPLQDTLADSDDRDREILVTGLHFIDFGICRTGLAVIYMFHGLSIFDAHACTRLYSVPLGGMIANSSVSCDGKLLATSRIFGGIDLYMISFNEVIYLKSLSRERVENEGHILPVAFIKTSPFLVGGTNRGSIIIWDTRHGHQLAKFTVEGNVVTSVPKDVSHCLRTVKSPVTAVSVIQEPRVGMKFVVCTRGSNFVSLAFREHMADGTCVFLCGRYSQRTRGGNSKDDQQCFSSFEHWSQIPAGLTLRTGLIHVKPAGSAGEDKRLLLRWHMST</sequence>
<dbReference type="Proteomes" id="UP001148662">
    <property type="component" value="Unassembled WGS sequence"/>
</dbReference>
<reference evidence="1" key="1">
    <citation type="submission" date="2022-07" db="EMBL/GenBank/DDBJ databases">
        <title>Genome Sequence of Phlebia brevispora.</title>
        <authorList>
            <person name="Buettner E."/>
        </authorList>
    </citation>
    <scope>NUCLEOTIDE SEQUENCE</scope>
    <source>
        <strain evidence="1">MPL23</strain>
    </source>
</reference>
<evidence type="ECO:0000313" key="2">
    <source>
        <dbReference type="Proteomes" id="UP001148662"/>
    </source>
</evidence>
<gene>
    <name evidence="1" type="ORF">NM688_g599</name>
</gene>
<organism evidence="1 2">
    <name type="scientific">Phlebia brevispora</name>
    <dbReference type="NCBI Taxonomy" id="194682"/>
    <lineage>
        <taxon>Eukaryota</taxon>
        <taxon>Fungi</taxon>
        <taxon>Dikarya</taxon>
        <taxon>Basidiomycota</taxon>
        <taxon>Agaricomycotina</taxon>
        <taxon>Agaricomycetes</taxon>
        <taxon>Polyporales</taxon>
        <taxon>Meruliaceae</taxon>
        <taxon>Phlebia</taxon>
    </lineage>
</organism>
<accession>A0ACC1TDN7</accession>
<proteinExistence type="predicted"/>
<name>A0ACC1TDN7_9APHY</name>
<protein>
    <submittedName>
        <fullName evidence="1">Uncharacterized protein</fullName>
    </submittedName>
</protein>